<dbReference type="Proteomes" id="UP000614287">
    <property type="component" value="Unassembled WGS sequence"/>
</dbReference>
<evidence type="ECO:0000313" key="3">
    <source>
        <dbReference type="Proteomes" id="UP000614287"/>
    </source>
</evidence>
<feature type="transmembrane region" description="Helical" evidence="1">
    <location>
        <begin position="6"/>
        <end position="26"/>
    </location>
</feature>
<keyword evidence="1" id="KW-1133">Transmembrane helix</keyword>
<dbReference type="NCBIfam" id="TIGR00847">
    <property type="entry name" value="ccoS"/>
    <property type="match status" value="1"/>
</dbReference>
<keyword evidence="1" id="KW-0812">Transmembrane</keyword>
<organism evidence="2 3">
    <name type="scientific">Formosimonas limnophila</name>
    <dbReference type="NCBI Taxonomy" id="1384487"/>
    <lineage>
        <taxon>Bacteria</taxon>
        <taxon>Pseudomonadati</taxon>
        <taxon>Pseudomonadota</taxon>
        <taxon>Betaproteobacteria</taxon>
        <taxon>Burkholderiales</taxon>
        <taxon>Burkholderiaceae</taxon>
        <taxon>Formosimonas</taxon>
    </lineage>
</organism>
<evidence type="ECO:0000313" key="2">
    <source>
        <dbReference type="EMBL" id="GHA67967.1"/>
    </source>
</evidence>
<comment type="caution">
    <text evidence="2">The sequence shown here is derived from an EMBL/GenBank/DDBJ whole genome shotgun (WGS) entry which is preliminary data.</text>
</comment>
<keyword evidence="1" id="KW-0472">Membrane</keyword>
<dbReference type="RefSeq" id="WP_189491278.1">
    <property type="nucleotide sequence ID" value="NZ_BMZG01000003.1"/>
</dbReference>
<sequence length="52" mass="6174">MDILFLLIPLSVILIFFVIYGLWWAVNSDQFDKLDKQGRTILDDEERSDDKK</sequence>
<proteinExistence type="predicted"/>
<dbReference type="InterPro" id="IPR004714">
    <property type="entry name" value="Cyt_oxidase_maturation_cbb3"/>
</dbReference>
<accession>A0A8J3CLY6</accession>
<reference evidence="2" key="2">
    <citation type="submission" date="2020-09" db="EMBL/GenBank/DDBJ databases">
        <authorList>
            <person name="Sun Q."/>
            <person name="Kim S."/>
        </authorList>
    </citation>
    <scope>NUCLEOTIDE SEQUENCE</scope>
    <source>
        <strain evidence="2">KCTC 32501</strain>
    </source>
</reference>
<protein>
    <recommendedName>
        <fullName evidence="4">Cbb3-type cytochrome oxidase assembly protein CcoS</fullName>
    </recommendedName>
</protein>
<gene>
    <name evidence="2" type="ORF">GCM10009007_05630</name>
</gene>
<keyword evidence="3" id="KW-1185">Reference proteome</keyword>
<evidence type="ECO:0000256" key="1">
    <source>
        <dbReference type="SAM" id="Phobius"/>
    </source>
</evidence>
<name>A0A8J3CLY6_9BURK</name>
<dbReference type="Pfam" id="PF03597">
    <property type="entry name" value="FixS"/>
    <property type="match status" value="1"/>
</dbReference>
<evidence type="ECO:0008006" key="4">
    <source>
        <dbReference type="Google" id="ProtNLM"/>
    </source>
</evidence>
<dbReference type="PANTHER" id="PTHR41532:SF1">
    <property type="entry name" value="FIXS PROTEIN"/>
    <property type="match status" value="1"/>
</dbReference>
<dbReference type="AlphaFoldDB" id="A0A8J3CLY6"/>
<dbReference type="PANTHER" id="PTHR41532">
    <property type="entry name" value="FIXS PROTEIN"/>
    <property type="match status" value="1"/>
</dbReference>
<dbReference type="EMBL" id="BMZG01000003">
    <property type="protein sequence ID" value="GHA67967.1"/>
    <property type="molecule type" value="Genomic_DNA"/>
</dbReference>
<reference evidence="2" key="1">
    <citation type="journal article" date="2014" name="Int. J. Syst. Evol. Microbiol.">
        <title>Complete genome sequence of Corynebacterium casei LMG S-19264T (=DSM 44701T), isolated from a smear-ripened cheese.</title>
        <authorList>
            <consortium name="US DOE Joint Genome Institute (JGI-PGF)"/>
            <person name="Walter F."/>
            <person name="Albersmeier A."/>
            <person name="Kalinowski J."/>
            <person name="Ruckert C."/>
        </authorList>
    </citation>
    <scope>NUCLEOTIDE SEQUENCE</scope>
    <source>
        <strain evidence="2">KCTC 32501</strain>
    </source>
</reference>